<dbReference type="Proteomes" id="UP000724584">
    <property type="component" value="Unassembled WGS sequence"/>
</dbReference>
<gene>
    <name evidence="1" type="ORF">F5144DRAFT_333202</name>
</gene>
<accession>A0ACB7P0L1</accession>
<evidence type="ECO:0000313" key="1">
    <source>
        <dbReference type="EMBL" id="KAH6622553.1"/>
    </source>
</evidence>
<comment type="caution">
    <text evidence="1">The sequence shown here is derived from an EMBL/GenBank/DDBJ whole genome shotgun (WGS) entry which is preliminary data.</text>
</comment>
<protein>
    <submittedName>
        <fullName evidence="1">Uncharacterized protein</fullName>
    </submittedName>
</protein>
<organism evidence="1 2">
    <name type="scientific">Chaetomium tenue</name>
    <dbReference type="NCBI Taxonomy" id="1854479"/>
    <lineage>
        <taxon>Eukaryota</taxon>
        <taxon>Fungi</taxon>
        <taxon>Dikarya</taxon>
        <taxon>Ascomycota</taxon>
        <taxon>Pezizomycotina</taxon>
        <taxon>Sordariomycetes</taxon>
        <taxon>Sordariomycetidae</taxon>
        <taxon>Sordariales</taxon>
        <taxon>Chaetomiaceae</taxon>
        <taxon>Chaetomium</taxon>
    </lineage>
</organism>
<evidence type="ECO:0000313" key="2">
    <source>
        <dbReference type="Proteomes" id="UP000724584"/>
    </source>
</evidence>
<sequence length="151" mass="16215">MYCLGVSVGFAYCVKAVAAQAAPLSWSGVTPALIPVLSTIAWLFASAGLLIIVFASGSSIRPCCFSSKVCVTRSWSSWEMSGVEEPGCSSMITPACTTPLPPCAVHLPGLFRAAAQQRGRDHGHPNHGKGKLFFCIVTRQQTFRHPSRMMR</sequence>
<name>A0ACB7P0L1_9PEZI</name>
<dbReference type="EMBL" id="JAGIZQ010000006">
    <property type="protein sequence ID" value="KAH6622553.1"/>
    <property type="molecule type" value="Genomic_DNA"/>
</dbReference>
<proteinExistence type="predicted"/>
<keyword evidence="2" id="KW-1185">Reference proteome</keyword>
<reference evidence="1 2" key="1">
    <citation type="journal article" date="2021" name="Nat. Commun.">
        <title>Genetic determinants of endophytism in the Arabidopsis root mycobiome.</title>
        <authorList>
            <person name="Mesny F."/>
            <person name="Miyauchi S."/>
            <person name="Thiergart T."/>
            <person name="Pickel B."/>
            <person name="Atanasova L."/>
            <person name="Karlsson M."/>
            <person name="Huettel B."/>
            <person name="Barry K.W."/>
            <person name="Haridas S."/>
            <person name="Chen C."/>
            <person name="Bauer D."/>
            <person name="Andreopoulos W."/>
            <person name="Pangilinan J."/>
            <person name="LaButti K."/>
            <person name="Riley R."/>
            <person name="Lipzen A."/>
            <person name="Clum A."/>
            <person name="Drula E."/>
            <person name="Henrissat B."/>
            <person name="Kohler A."/>
            <person name="Grigoriev I.V."/>
            <person name="Martin F.M."/>
            <person name="Hacquard S."/>
        </authorList>
    </citation>
    <scope>NUCLEOTIDE SEQUENCE [LARGE SCALE GENOMIC DNA]</scope>
    <source>
        <strain evidence="1 2">MPI-SDFR-AT-0079</strain>
    </source>
</reference>